<organism evidence="1 2">
    <name type="scientific">Truncatella angustata</name>
    <dbReference type="NCBI Taxonomy" id="152316"/>
    <lineage>
        <taxon>Eukaryota</taxon>
        <taxon>Fungi</taxon>
        <taxon>Dikarya</taxon>
        <taxon>Ascomycota</taxon>
        <taxon>Pezizomycotina</taxon>
        <taxon>Sordariomycetes</taxon>
        <taxon>Xylariomycetidae</taxon>
        <taxon>Amphisphaeriales</taxon>
        <taxon>Sporocadaceae</taxon>
        <taxon>Truncatella</taxon>
    </lineage>
</organism>
<name>A0A9P8UEL9_9PEZI</name>
<reference evidence="1" key="1">
    <citation type="journal article" date="2021" name="Nat. Commun.">
        <title>Genetic determinants of endophytism in the Arabidopsis root mycobiome.</title>
        <authorList>
            <person name="Mesny F."/>
            <person name="Miyauchi S."/>
            <person name="Thiergart T."/>
            <person name="Pickel B."/>
            <person name="Atanasova L."/>
            <person name="Karlsson M."/>
            <person name="Huettel B."/>
            <person name="Barry K.W."/>
            <person name="Haridas S."/>
            <person name="Chen C."/>
            <person name="Bauer D."/>
            <person name="Andreopoulos W."/>
            <person name="Pangilinan J."/>
            <person name="LaButti K."/>
            <person name="Riley R."/>
            <person name="Lipzen A."/>
            <person name="Clum A."/>
            <person name="Drula E."/>
            <person name="Henrissat B."/>
            <person name="Kohler A."/>
            <person name="Grigoriev I.V."/>
            <person name="Martin F.M."/>
            <person name="Hacquard S."/>
        </authorList>
    </citation>
    <scope>NUCLEOTIDE SEQUENCE</scope>
    <source>
        <strain evidence="1">MPI-SDFR-AT-0073</strain>
    </source>
</reference>
<dbReference type="EMBL" id="JAGPXC010000007">
    <property type="protein sequence ID" value="KAH6648453.1"/>
    <property type="molecule type" value="Genomic_DNA"/>
</dbReference>
<evidence type="ECO:0000313" key="1">
    <source>
        <dbReference type="EMBL" id="KAH6648453.1"/>
    </source>
</evidence>
<evidence type="ECO:0000313" key="2">
    <source>
        <dbReference type="Proteomes" id="UP000758603"/>
    </source>
</evidence>
<dbReference type="Proteomes" id="UP000758603">
    <property type="component" value="Unassembled WGS sequence"/>
</dbReference>
<keyword evidence="2" id="KW-1185">Reference proteome</keyword>
<dbReference type="GeneID" id="70134878"/>
<dbReference type="AlphaFoldDB" id="A0A9P8UEL9"/>
<protein>
    <submittedName>
        <fullName evidence="1">Uncharacterized protein</fullName>
    </submittedName>
</protein>
<accession>A0A9P8UEL9</accession>
<gene>
    <name evidence="1" type="ORF">BKA67DRAFT_648488</name>
</gene>
<proteinExistence type="predicted"/>
<sequence length="237" mass="27106">MPFNPYFWPYPPISWSYDGHWRWHSHYRNWVWDDYDSGSDSDSGSESSYCSTCYSSESSDSGWPGWGYSGGDSSRTRHGFPPPPLATHNNTTHDVSLQAILFDPYPKYIAVSDDSTRELINKDKINLKDVSTETLEAFKPSLDPIVNLGRFLQCGIQGKPKVSKVRGDEVINSHDPEYDVNTKDPDLWWCEYHDHATREEKEEYQEGFLDNINGQNPKTCAAARVPKLKKGMRKAKS</sequence>
<comment type="caution">
    <text evidence="1">The sequence shown here is derived from an EMBL/GenBank/DDBJ whole genome shotgun (WGS) entry which is preliminary data.</text>
</comment>
<dbReference type="RefSeq" id="XP_045954960.1">
    <property type="nucleotide sequence ID" value="XM_046105987.1"/>
</dbReference>